<accession>T2IF32</accession>
<dbReference type="Proteomes" id="UP000018348">
    <property type="component" value="Unassembled WGS sequence"/>
</dbReference>
<dbReference type="EMBL" id="CAQK01000506">
    <property type="protein sequence ID" value="CCQ51668.1"/>
    <property type="molecule type" value="Genomic_DNA"/>
</dbReference>
<reference evidence="1 2" key="2">
    <citation type="submission" date="2013-09" db="EMBL/GenBank/DDBJ databases">
        <title>Whole genome comparison of six Crocosphaera watsonii strains with differing phenotypes.</title>
        <authorList>
            <person name="Bench S.R."/>
            <person name="Heller P."/>
            <person name="Frank I."/>
            <person name="Arciniega M."/>
            <person name="Shilova I.N."/>
            <person name="Zehr J.P."/>
        </authorList>
    </citation>
    <scope>NUCLEOTIDE SEQUENCE [LARGE SCALE GENOMIC DNA]</scope>
    <source>
        <strain evidence="1 2">WH 8502</strain>
    </source>
</reference>
<reference evidence="1 2" key="1">
    <citation type="submission" date="2013-01" db="EMBL/GenBank/DDBJ databases">
        <authorList>
            <person name="Bench S."/>
        </authorList>
    </citation>
    <scope>NUCLEOTIDE SEQUENCE [LARGE SCALE GENOMIC DNA]</scope>
    <source>
        <strain evidence="1 2">WH 8502</strain>
    </source>
</reference>
<protein>
    <submittedName>
        <fullName evidence="1">Uncharacterized protein</fullName>
    </submittedName>
</protein>
<comment type="caution">
    <text evidence="1">The sequence shown here is derived from an EMBL/GenBank/DDBJ whole genome shotgun (WGS) entry which is preliminary data.</text>
</comment>
<sequence>MHTTYLQKTIYLTSMRVESCVESQIFQDLGRIDPDYLDNQYEEVSKLIRSLFTLGNFFCRGCMFDFCISELKLQYDRQKWQVIQELMQQCDFVAMFENVCFVCDRPIKLSLDSQNQLHAEWEYALQFADDYGVYAYHGVGERPEGEKCTNDQYIKPGTKVRLPSTGEYGIVAHCWYSEEIYDYDCYVAFYGTSFPDEKTYCKPYIFRYTATSLEILEKE</sequence>
<organism evidence="1 2">
    <name type="scientific">Crocosphaera watsonii WH 8502</name>
    <dbReference type="NCBI Taxonomy" id="423474"/>
    <lineage>
        <taxon>Bacteria</taxon>
        <taxon>Bacillati</taxon>
        <taxon>Cyanobacteriota</taxon>
        <taxon>Cyanophyceae</taxon>
        <taxon>Oscillatoriophycideae</taxon>
        <taxon>Chroococcales</taxon>
        <taxon>Aphanothecaceae</taxon>
        <taxon>Crocosphaera</taxon>
    </lineage>
</organism>
<evidence type="ECO:0000313" key="2">
    <source>
        <dbReference type="Proteomes" id="UP000018348"/>
    </source>
</evidence>
<dbReference type="AlphaFoldDB" id="T2IF32"/>
<proteinExistence type="predicted"/>
<evidence type="ECO:0000313" key="1">
    <source>
        <dbReference type="EMBL" id="CCQ51668.1"/>
    </source>
</evidence>
<gene>
    <name evidence="1" type="ORF">CWATWH8502_513</name>
</gene>
<name>T2IF32_CROWT</name>